<sequence length="152" mass="17428">MDTIKKEAFYVAGISVRTTNENGKAMQDIPALWQQFMVENVGEKLLNKLGSESYAVYTDYEKDHTKPYTMILGYRVENLENLPENMVGTKIEASNYEKYIAKGDLTKDAVVNEWMKIWNSDSKRTYTADFEVYGEKAQDPKNGEAEIFIAIE</sequence>
<evidence type="ECO:0000259" key="1">
    <source>
        <dbReference type="SMART" id="SM00871"/>
    </source>
</evidence>
<dbReference type="SUPFAM" id="SSF55136">
    <property type="entry name" value="Probable bacterial effector-binding domain"/>
    <property type="match status" value="1"/>
</dbReference>
<dbReference type="InterPro" id="IPR010499">
    <property type="entry name" value="AraC_E-bd"/>
</dbReference>
<accession>A0ABM9P6J9</accession>
<organism evidence="2 3">
    <name type="scientific">Tenacibaculum polynesiense</name>
    <dbReference type="NCBI Taxonomy" id="3137857"/>
    <lineage>
        <taxon>Bacteria</taxon>
        <taxon>Pseudomonadati</taxon>
        <taxon>Bacteroidota</taxon>
        <taxon>Flavobacteriia</taxon>
        <taxon>Flavobacteriales</taxon>
        <taxon>Flavobacteriaceae</taxon>
        <taxon>Tenacibaculum</taxon>
    </lineage>
</organism>
<evidence type="ECO:0000313" key="2">
    <source>
        <dbReference type="EMBL" id="CAL2101142.1"/>
    </source>
</evidence>
<dbReference type="Proteomes" id="UP001497527">
    <property type="component" value="Unassembled WGS sequence"/>
</dbReference>
<evidence type="ECO:0000313" key="3">
    <source>
        <dbReference type="Proteomes" id="UP001497527"/>
    </source>
</evidence>
<dbReference type="EMBL" id="CAXJIO010000002">
    <property type="protein sequence ID" value="CAL2101142.1"/>
    <property type="molecule type" value="Genomic_DNA"/>
</dbReference>
<dbReference type="PANTHER" id="PTHR36444">
    <property type="entry name" value="TRANSCRIPTIONAL REGULATOR PROTEIN YOBU-RELATED"/>
    <property type="match status" value="1"/>
</dbReference>
<comment type="caution">
    <text evidence="2">The sequence shown here is derived from an EMBL/GenBank/DDBJ whole genome shotgun (WGS) entry which is preliminary data.</text>
</comment>
<dbReference type="PANTHER" id="PTHR36444:SF2">
    <property type="entry name" value="TRANSCRIPTIONAL REGULATOR PROTEIN YOBU-RELATED"/>
    <property type="match status" value="1"/>
</dbReference>
<reference evidence="2 3" key="1">
    <citation type="submission" date="2024-05" db="EMBL/GenBank/DDBJ databases">
        <authorList>
            <person name="Duchaud E."/>
        </authorList>
    </citation>
    <scope>NUCLEOTIDE SEQUENCE [LARGE SCALE GENOMIC DNA]</scope>
    <source>
        <strain evidence="2">Ena-SAMPLE-TAB-13-05-2024-13:56:06:370-140308</strain>
    </source>
</reference>
<name>A0ABM9P6J9_9FLAO</name>
<dbReference type="Pfam" id="PF14526">
    <property type="entry name" value="Cass2"/>
    <property type="match status" value="1"/>
</dbReference>
<proteinExistence type="predicted"/>
<dbReference type="InterPro" id="IPR011256">
    <property type="entry name" value="Reg_factor_effector_dom_sf"/>
</dbReference>
<dbReference type="InterPro" id="IPR029441">
    <property type="entry name" value="Cass2"/>
</dbReference>
<keyword evidence="3" id="KW-1185">Reference proteome</keyword>
<dbReference type="SMART" id="SM00871">
    <property type="entry name" value="AraC_E_bind"/>
    <property type="match status" value="1"/>
</dbReference>
<dbReference type="RefSeq" id="WP_348713841.1">
    <property type="nucleotide sequence ID" value="NZ_CAXJIO010000002.1"/>
</dbReference>
<gene>
    <name evidence="2" type="ORF">T190423A01A_110032</name>
</gene>
<dbReference type="Gene3D" id="3.20.80.10">
    <property type="entry name" value="Regulatory factor, effector binding domain"/>
    <property type="match status" value="1"/>
</dbReference>
<feature type="domain" description="AraC effector-binding" evidence="1">
    <location>
        <begin position="1"/>
        <end position="152"/>
    </location>
</feature>
<dbReference type="InterPro" id="IPR053182">
    <property type="entry name" value="YobU-like_regulator"/>
</dbReference>
<protein>
    <submittedName>
        <fullName evidence="2">AraC family transcriptional regulator</fullName>
    </submittedName>
</protein>